<evidence type="ECO:0000259" key="1">
    <source>
        <dbReference type="SMART" id="SM00966"/>
    </source>
</evidence>
<comment type="caution">
    <text evidence="2">The sequence shown here is derived from an EMBL/GenBank/DDBJ whole genome shotgun (WGS) entry which is preliminary data.</text>
</comment>
<sequence length="84" mass="9250">MLNEKKISKSGCITIPSHIRRELGIGEGEKVKVDVNTNGEIILSRITGSCILCGGNENLIKIDDKYICKSCIDKINEKSEADKK</sequence>
<protein>
    <submittedName>
        <fullName evidence="2">Transcriptional regulator, AbrB family</fullName>
    </submittedName>
</protein>
<feature type="domain" description="SpoVT-AbrB" evidence="1">
    <location>
        <begin position="5"/>
        <end position="51"/>
    </location>
</feature>
<evidence type="ECO:0000313" key="2">
    <source>
        <dbReference type="EMBL" id="EJU20377.1"/>
    </source>
</evidence>
<dbReference type="GO" id="GO:0003677">
    <property type="term" value="F:DNA binding"/>
    <property type="evidence" value="ECO:0007669"/>
    <property type="project" value="InterPro"/>
</dbReference>
<dbReference type="SMART" id="SM00966">
    <property type="entry name" value="SpoVT_AbrB"/>
    <property type="match status" value="1"/>
</dbReference>
<organism evidence="2 3">
    <name type="scientific">Peptoanaerobacter stomatis</name>
    <dbReference type="NCBI Taxonomy" id="796937"/>
    <lineage>
        <taxon>Bacteria</taxon>
        <taxon>Bacillati</taxon>
        <taxon>Bacillota</taxon>
        <taxon>Clostridia</taxon>
        <taxon>Peptostreptococcales</taxon>
        <taxon>Filifactoraceae</taxon>
        <taxon>Peptoanaerobacter</taxon>
    </lineage>
</organism>
<dbReference type="AlphaFoldDB" id="J5W9L9"/>
<gene>
    <name evidence="2" type="ORF">HMPREF1143_0104</name>
</gene>
<dbReference type="EMBL" id="ALNK01000036">
    <property type="protein sequence ID" value="EJU20377.1"/>
    <property type="molecule type" value="Genomic_DNA"/>
</dbReference>
<dbReference type="Pfam" id="PF04014">
    <property type="entry name" value="MazE_antitoxin"/>
    <property type="match status" value="1"/>
</dbReference>
<dbReference type="Proteomes" id="UP000005244">
    <property type="component" value="Unassembled WGS sequence"/>
</dbReference>
<dbReference type="RefSeq" id="WP_009531588.1">
    <property type="nucleotide sequence ID" value="NZ_ALNK01000036.1"/>
</dbReference>
<proteinExistence type="predicted"/>
<keyword evidence="3" id="KW-1185">Reference proteome</keyword>
<dbReference type="InterPro" id="IPR007159">
    <property type="entry name" value="SpoVT-AbrB_dom"/>
</dbReference>
<evidence type="ECO:0000313" key="3">
    <source>
        <dbReference type="Proteomes" id="UP000005244"/>
    </source>
</evidence>
<dbReference type="InterPro" id="IPR037914">
    <property type="entry name" value="SpoVT-AbrB_sf"/>
</dbReference>
<reference evidence="2 3" key="1">
    <citation type="submission" date="2012-07" db="EMBL/GenBank/DDBJ databases">
        <authorList>
            <person name="Durkin A.S."/>
            <person name="McCorrison J."/>
            <person name="Torralba M."/>
            <person name="Gillis M."/>
            <person name="Methe B."/>
            <person name="Sutton G."/>
            <person name="Nelson K.E."/>
        </authorList>
    </citation>
    <scope>NUCLEOTIDE SEQUENCE [LARGE SCALE GENOMIC DNA]</scope>
    <source>
        <strain evidence="2 3">OBRC8</strain>
    </source>
</reference>
<dbReference type="NCBIfam" id="TIGR01439">
    <property type="entry name" value="lp_hng_hel_AbrB"/>
    <property type="match status" value="1"/>
</dbReference>
<dbReference type="Gene3D" id="2.10.260.10">
    <property type="match status" value="1"/>
</dbReference>
<dbReference type="InterPro" id="IPR052975">
    <property type="entry name" value="Repressor-like_regulatory"/>
</dbReference>
<dbReference type="SUPFAM" id="SSF89447">
    <property type="entry name" value="AbrB/MazE/MraZ-like"/>
    <property type="match status" value="1"/>
</dbReference>
<dbReference type="PANTHER" id="PTHR34860:SF6">
    <property type="entry name" value="REPRESSOR-LIKE PROTEIN SSO7C3"/>
    <property type="match status" value="1"/>
</dbReference>
<dbReference type="PANTHER" id="PTHR34860">
    <property type="entry name" value="REPRESSOR-LIKE PROTEIN SSO7C3"/>
    <property type="match status" value="1"/>
</dbReference>
<accession>J5W9L9</accession>
<name>J5W9L9_9FIRM</name>